<evidence type="ECO:0000313" key="10">
    <source>
        <dbReference type="Proteomes" id="UP000231019"/>
    </source>
</evidence>
<dbReference type="EC" id="3.1.2.12" evidence="2 6"/>
<evidence type="ECO:0000256" key="6">
    <source>
        <dbReference type="NCBIfam" id="TIGR02821"/>
    </source>
</evidence>
<dbReference type="PANTHER" id="PTHR10061">
    <property type="entry name" value="S-FORMYLGLUTATHIONE HYDROLASE"/>
    <property type="match status" value="1"/>
</dbReference>
<organism evidence="9 10">
    <name type="scientific">bacterium (Candidatus Blackallbacteria) CG17_big_fil_post_rev_8_21_14_2_50_48_46</name>
    <dbReference type="NCBI Taxonomy" id="2014261"/>
    <lineage>
        <taxon>Bacteria</taxon>
        <taxon>Candidatus Blackallbacteria</taxon>
    </lineage>
</organism>
<dbReference type="NCBIfam" id="TIGR02821">
    <property type="entry name" value="fghA_ester_D"/>
    <property type="match status" value="1"/>
</dbReference>
<dbReference type="EMBL" id="PFFQ01000013">
    <property type="protein sequence ID" value="PIW18204.1"/>
    <property type="molecule type" value="Genomic_DNA"/>
</dbReference>
<proteinExistence type="inferred from homology"/>
<evidence type="ECO:0000256" key="5">
    <source>
        <dbReference type="ARBA" id="ARBA00047590"/>
    </source>
</evidence>
<feature type="active site" description="Charge relay system" evidence="7">
    <location>
        <position position="264"/>
    </location>
</feature>
<dbReference type="FunFam" id="3.40.50.1820:FF:000002">
    <property type="entry name" value="S-formylglutathione hydrolase"/>
    <property type="match status" value="1"/>
</dbReference>
<dbReference type="Proteomes" id="UP000231019">
    <property type="component" value="Unassembled WGS sequence"/>
</dbReference>
<protein>
    <recommendedName>
        <fullName evidence="2 6">S-formylglutathione hydrolase</fullName>
        <ecNumber evidence="2 6">3.1.2.12</ecNumber>
    </recommendedName>
</protein>
<dbReference type="InterPro" id="IPR000801">
    <property type="entry name" value="Esterase-like"/>
</dbReference>
<dbReference type="GO" id="GO:0018738">
    <property type="term" value="F:S-formylglutathione hydrolase activity"/>
    <property type="evidence" value="ECO:0007669"/>
    <property type="project" value="UniProtKB-UniRule"/>
</dbReference>
<keyword evidence="3 8" id="KW-0719">Serine esterase</keyword>
<evidence type="ECO:0000256" key="8">
    <source>
        <dbReference type="RuleBase" id="RU363068"/>
    </source>
</evidence>
<dbReference type="AlphaFoldDB" id="A0A2M7G808"/>
<evidence type="ECO:0000256" key="1">
    <source>
        <dbReference type="ARBA" id="ARBA00005622"/>
    </source>
</evidence>
<dbReference type="PANTHER" id="PTHR10061:SF0">
    <property type="entry name" value="S-FORMYLGLUTATHIONE HYDROLASE"/>
    <property type="match status" value="1"/>
</dbReference>
<dbReference type="SUPFAM" id="SSF53474">
    <property type="entry name" value="alpha/beta-Hydrolases"/>
    <property type="match status" value="1"/>
</dbReference>
<comment type="catalytic activity">
    <reaction evidence="5 8">
        <text>S-formylglutathione + H2O = formate + glutathione + H(+)</text>
        <dbReference type="Rhea" id="RHEA:14961"/>
        <dbReference type="ChEBI" id="CHEBI:15377"/>
        <dbReference type="ChEBI" id="CHEBI:15378"/>
        <dbReference type="ChEBI" id="CHEBI:15740"/>
        <dbReference type="ChEBI" id="CHEBI:57688"/>
        <dbReference type="ChEBI" id="CHEBI:57925"/>
        <dbReference type="EC" id="3.1.2.12"/>
    </reaction>
</comment>
<dbReference type="GO" id="GO:0005829">
    <property type="term" value="C:cytosol"/>
    <property type="evidence" value="ECO:0007669"/>
    <property type="project" value="TreeGrafter"/>
</dbReference>
<evidence type="ECO:0000256" key="4">
    <source>
        <dbReference type="ARBA" id="ARBA00022801"/>
    </source>
</evidence>
<dbReference type="GO" id="GO:0046294">
    <property type="term" value="P:formaldehyde catabolic process"/>
    <property type="evidence" value="ECO:0007669"/>
    <property type="project" value="InterPro"/>
</dbReference>
<evidence type="ECO:0000256" key="3">
    <source>
        <dbReference type="ARBA" id="ARBA00022487"/>
    </source>
</evidence>
<comment type="function">
    <text evidence="8">Serine hydrolase involved in the detoxification of formaldehyde.</text>
</comment>
<feature type="active site" description="Charge relay system" evidence="7">
    <location>
        <position position="231"/>
    </location>
</feature>
<comment type="similarity">
    <text evidence="1 8">Belongs to the esterase D family.</text>
</comment>
<evidence type="ECO:0000256" key="7">
    <source>
        <dbReference type="PIRSR" id="PIRSR614186-1"/>
    </source>
</evidence>
<accession>A0A2M7G808</accession>
<keyword evidence="4 8" id="KW-0378">Hydrolase</keyword>
<name>A0A2M7G808_9BACT</name>
<feature type="active site" description="Charge relay system" evidence="7">
    <location>
        <position position="155"/>
    </location>
</feature>
<sequence length="286" mass="31879">MSEFHTGSDLARLSRVKAFGGWQETWLHSSESTGTSMKFGVYLPPQADDKPCPVVYWLSGLTCTEENFILKAGAQRYASELGLILVSPDTSPRGAHLPGEDDSWDFGTGAGFYLNATEEPWNRHYRMYDYVLKELPAVIEAEFLTSGKAAIAGHSMGGHGALVLALRNPERYTSVSAFAPICAPSQCAWGYKAFSCYLGSDPKTWEAYDAHLLIRKAEIHVPTKIDQGSADQFLAEQLKPELLEQAAHEAGYPIELQYREGYDHSYFFISTFIGEHLHWHADYLKA</sequence>
<evidence type="ECO:0000313" key="9">
    <source>
        <dbReference type="EMBL" id="PIW18204.1"/>
    </source>
</evidence>
<dbReference type="InterPro" id="IPR014186">
    <property type="entry name" value="S-formylglutathione_hydrol"/>
</dbReference>
<gene>
    <name evidence="9" type="primary">fghA</name>
    <name evidence="9" type="ORF">COW36_05400</name>
</gene>
<evidence type="ECO:0000256" key="2">
    <source>
        <dbReference type="ARBA" id="ARBA00012479"/>
    </source>
</evidence>
<reference evidence="9 10" key="1">
    <citation type="submission" date="2017-09" db="EMBL/GenBank/DDBJ databases">
        <title>Depth-based differentiation of microbial function through sediment-hosted aquifers and enrichment of novel symbionts in the deep terrestrial subsurface.</title>
        <authorList>
            <person name="Probst A.J."/>
            <person name="Ladd B."/>
            <person name="Jarett J.K."/>
            <person name="Geller-Mcgrath D.E."/>
            <person name="Sieber C.M."/>
            <person name="Emerson J.B."/>
            <person name="Anantharaman K."/>
            <person name="Thomas B.C."/>
            <person name="Malmstrom R."/>
            <person name="Stieglmeier M."/>
            <person name="Klingl A."/>
            <person name="Woyke T."/>
            <person name="Ryan C.M."/>
            <person name="Banfield J.F."/>
        </authorList>
    </citation>
    <scope>NUCLEOTIDE SEQUENCE [LARGE SCALE GENOMIC DNA]</scope>
    <source>
        <strain evidence="9">CG17_big_fil_post_rev_8_21_14_2_50_48_46</strain>
    </source>
</reference>
<dbReference type="Pfam" id="PF00756">
    <property type="entry name" value="Esterase"/>
    <property type="match status" value="1"/>
</dbReference>
<dbReference type="InterPro" id="IPR029058">
    <property type="entry name" value="AB_hydrolase_fold"/>
</dbReference>
<comment type="caution">
    <text evidence="9">The sequence shown here is derived from an EMBL/GenBank/DDBJ whole genome shotgun (WGS) entry which is preliminary data.</text>
</comment>
<dbReference type="GO" id="GO:0052689">
    <property type="term" value="F:carboxylic ester hydrolase activity"/>
    <property type="evidence" value="ECO:0007669"/>
    <property type="project" value="UniProtKB-KW"/>
</dbReference>
<dbReference type="Gene3D" id="3.40.50.1820">
    <property type="entry name" value="alpha/beta hydrolase"/>
    <property type="match status" value="1"/>
</dbReference>